<dbReference type="Pfam" id="PF00852">
    <property type="entry name" value="Glyco_transf_10"/>
    <property type="match status" value="1"/>
</dbReference>
<evidence type="ECO:0000256" key="9">
    <source>
        <dbReference type="ARBA" id="ARBA00023034"/>
    </source>
</evidence>
<dbReference type="GO" id="GO:0008417">
    <property type="term" value="F:fucosyltransferase activity"/>
    <property type="evidence" value="ECO:0007669"/>
    <property type="project" value="UniProtKB-ARBA"/>
</dbReference>
<keyword evidence="7" id="KW-0735">Signal-anchor</keyword>
<dbReference type="InterPro" id="IPR031481">
    <property type="entry name" value="Glyco_tran_10_N"/>
</dbReference>
<comment type="pathway">
    <text evidence="2">Protein modification; protein glycosylation.</text>
</comment>
<evidence type="ECO:0000256" key="4">
    <source>
        <dbReference type="ARBA" id="ARBA00022676"/>
    </source>
</evidence>
<dbReference type="GO" id="GO:0000139">
    <property type="term" value="C:Golgi membrane"/>
    <property type="evidence" value="ECO:0007669"/>
    <property type="project" value="UniProtKB-SubCell"/>
</dbReference>
<gene>
    <name evidence="15" type="ORF">BaRGS_00008925</name>
</gene>
<dbReference type="PANTHER" id="PTHR48438">
    <property type="entry name" value="ALPHA-(1,3)-FUCOSYLTRANSFERASE C-RELATED"/>
    <property type="match status" value="1"/>
</dbReference>
<organism evidence="15 16">
    <name type="scientific">Batillaria attramentaria</name>
    <dbReference type="NCBI Taxonomy" id="370345"/>
    <lineage>
        <taxon>Eukaryota</taxon>
        <taxon>Metazoa</taxon>
        <taxon>Spiralia</taxon>
        <taxon>Lophotrochozoa</taxon>
        <taxon>Mollusca</taxon>
        <taxon>Gastropoda</taxon>
        <taxon>Caenogastropoda</taxon>
        <taxon>Sorbeoconcha</taxon>
        <taxon>Cerithioidea</taxon>
        <taxon>Batillariidae</taxon>
        <taxon>Batillaria</taxon>
    </lineage>
</organism>
<name>A0ABD0LJZ1_9CAEN</name>
<proteinExistence type="inferred from homology"/>
<keyword evidence="5 12" id="KW-0808">Transferase</keyword>
<comment type="caution">
    <text evidence="15">The sequence shown here is derived from an EMBL/GenBank/DDBJ whole genome shotgun (WGS) entry which is preliminary data.</text>
</comment>
<dbReference type="PANTHER" id="PTHR48438:SF1">
    <property type="entry name" value="ALPHA-(1,3)-FUCOSYLTRANSFERASE C-RELATED"/>
    <property type="match status" value="1"/>
</dbReference>
<dbReference type="Pfam" id="PF17039">
    <property type="entry name" value="Glyco_tran_10_N"/>
    <property type="match status" value="1"/>
</dbReference>
<evidence type="ECO:0000259" key="13">
    <source>
        <dbReference type="Pfam" id="PF00852"/>
    </source>
</evidence>
<evidence type="ECO:0000256" key="2">
    <source>
        <dbReference type="ARBA" id="ARBA00004922"/>
    </source>
</evidence>
<dbReference type="SUPFAM" id="SSF53756">
    <property type="entry name" value="UDP-Glycosyltransferase/glycogen phosphorylase"/>
    <property type="match status" value="1"/>
</dbReference>
<evidence type="ECO:0000256" key="7">
    <source>
        <dbReference type="ARBA" id="ARBA00022968"/>
    </source>
</evidence>
<protein>
    <recommendedName>
        <fullName evidence="12">Fucosyltransferase</fullName>
        <ecNumber evidence="12">2.4.1.-</ecNumber>
    </recommendedName>
</protein>
<keyword evidence="9 12" id="KW-0333">Golgi apparatus</keyword>
<evidence type="ECO:0000256" key="10">
    <source>
        <dbReference type="ARBA" id="ARBA00023136"/>
    </source>
</evidence>
<dbReference type="InterPro" id="IPR055270">
    <property type="entry name" value="Glyco_tran_10_C"/>
</dbReference>
<dbReference type="GO" id="GO:0032580">
    <property type="term" value="C:Golgi cisterna membrane"/>
    <property type="evidence" value="ECO:0007669"/>
    <property type="project" value="UniProtKB-SubCell"/>
</dbReference>
<evidence type="ECO:0000256" key="6">
    <source>
        <dbReference type="ARBA" id="ARBA00022692"/>
    </source>
</evidence>
<keyword evidence="4 12" id="KW-0328">Glycosyltransferase</keyword>
<comment type="similarity">
    <text evidence="3 12">Belongs to the glycosyltransferase 10 family.</text>
</comment>
<evidence type="ECO:0000256" key="8">
    <source>
        <dbReference type="ARBA" id="ARBA00022989"/>
    </source>
</evidence>
<dbReference type="FunFam" id="3.40.50.11660:FF:000004">
    <property type="entry name" value="Glycoprotein 3-alpha-L-fucosyltransferase A"/>
    <property type="match status" value="1"/>
</dbReference>
<dbReference type="EC" id="2.4.1.-" evidence="12"/>
<evidence type="ECO:0000256" key="1">
    <source>
        <dbReference type="ARBA" id="ARBA00004323"/>
    </source>
</evidence>
<evidence type="ECO:0000256" key="5">
    <source>
        <dbReference type="ARBA" id="ARBA00022679"/>
    </source>
</evidence>
<evidence type="ECO:0000256" key="11">
    <source>
        <dbReference type="ARBA" id="ARBA00023180"/>
    </source>
</evidence>
<accession>A0ABD0LJZ1</accession>
<evidence type="ECO:0000256" key="3">
    <source>
        <dbReference type="ARBA" id="ARBA00008919"/>
    </source>
</evidence>
<evidence type="ECO:0000313" key="16">
    <source>
        <dbReference type="Proteomes" id="UP001519460"/>
    </source>
</evidence>
<evidence type="ECO:0000259" key="14">
    <source>
        <dbReference type="Pfam" id="PF17039"/>
    </source>
</evidence>
<comment type="subcellular location">
    <subcellularLocation>
        <location evidence="1">Golgi apparatus membrane</location>
        <topology evidence="1">Single-pass type II membrane protein</topology>
    </subcellularLocation>
    <subcellularLocation>
        <location evidence="12">Golgi apparatus</location>
        <location evidence="12">Golgi stack membrane</location>
        <topology evidence="12">Single-pass type II membrane protein</topology>
    </subcellularLocation>
</comment>
<dbReference type="InterPro" id="IPR001503">
    <property type="entry name" value="Glyco_trans_10"/>
</dbReference>
<dbReference type="InterPro" id="IPR038577">
    <property type="entry name" value="GT10-like_C_sf"/>
</dbReference>
<dbReference type="EMBL" id="JACVVK020000041">
    <property type="protein sequence ID" value="KAK7499834.1"/>
    <property type="molecule type" value="Genomic_DNA"/>
</dbReference>
<keyword evidence="11" id="KW-0325">Glycoprotein</keyword>
<evidence type="ECO:0000313" key="15">
    <source>
        <dbReference type="EMBL" id="KAK7499834.1"/>
    </source>
</evidence>
<evidence type="ECO:0000256" key="12">
    <source>
        <dbReference type="RuleBase" id="RU003832"/>
    </source>
</evidence>
<keyword evidence="6 12" id="KW-0812">Transmembrane</keyword>
<dbReference type="Gene3D" id="3.40.50.11660">
    <property type="entry name" value="Glycosyl transferase family 10, C-terminal domain"/>
    <property type="match status" value="1"/>
</dbReference>
<reference evidence="15 16" key="1">
    <citation type="journal article" date="2023" name="Sci. Data">
        <title>Genome assembly of the Korean intertidal mud-creeper Batillaria attramentaria.</title>
        <authorList>
            <person name="Patra A.K."/>
            <person name="Ho P.T."/>
            <person name="Jun S."/>
            <person name="Lee S.J."/>
            <person name="Kim Y."/>
            <person name="Won Y.J."/>
        </authorList>
    </citation>
    <scope>NUCLEOTIDE SEQUENCE [LARGE SCALE GENOMIC DNA]</scope>
    <source>
        <strain evidence="15">Wonlab-2016</strain>
    </source>
</reference>
<sequence length="412" mass="47200">MTIGCGKCPRYLAVVMSVPTRKSRHFETDVTLMSLRRGTDKNPELATLGTECVALVFCYCGRLASAPSLRQGTAPFIQYFPQREWREVQTKTALIWDERFPFRVDEANFTRCAVRDCRITLDKREIRSSDAVLFSSRGLWNRFRGYPMPKWRAAHQTFLDWSKYQGVFNWTLHYRRDADLVGVYGDVVPHSFSGSGPIIAVDTNVERMRNYAREKSKMVAWMASNCVDDARRQRMVQELSKYIPVDTYGACGDLPDGRACKQGTCEGLILRPYRFYLALENARCRGYVTEKLFNALGRAQIPITDNDVHSSGKVPRGSYIQIGDFASIKDLAVYLKKLAANETAYNQYLQWRHTHTVQLYSAPWCQLCSELHNKSRQAQVYTDLYGWLQNDTCQPWSVSTAVVVVGRFSRTS</sequence>
<keyword evidence="8" id="KW-1133">Transmembrane helix</keyword>
<feature type="domain" description="Fucosyltransferase C-terminal" evidence="13">
    <location>
        <begin position="213"/>
        <end position="387"/>
    </location>
</feature>
<dbReference type="AlphaFoldDB" id="A0ABD0LJZ1"/>
<dbReference type="Proteomes" id="UP001519460">
    <property type="component" value="Unassembled WGS sequence"/>
</dbReference>
<feature type="domain" description="Fucosyltransferase N-terminal" evidence="14">
    <location>
        <begin position="90"/>
        <end position="185"/>
    </location>
</feature>
<keyword evidence="16" id="KW-1185">Reference proteome</keyword>
<keyword evidence="10" id="KW-0472">Membrane</keyword>